<feature type="region of interest" description="Disordered" evidence="1">
    <location>
        <begin position="20"/>
        <end position="103"/>
    </location>
</feature>
<dbReference type="OrthoDB" id="10556892at2759"/>
<evidence type="ECO:0000313" key="4">
    <source>
        <dbReference type="EMBL" id="KAG6950955.1"/>
    </source>
</evidence>
<evidence type="ECO:0000313" key="2">
    <source>
        <dbReference type="EMBL" id="KAG2924077.1"/>
    </source>
</evidence>
<organism evidence="3 5">
    <name type="scientific">Phytophthora cactorum</name>
    <dbReference type="NCBI Taxonomy" id="29920"/>
    <lineage>
        <taxon>Eukaryota</taxon>
        <taxon>Sar</taxon>
        <taxon>Stramenopiles</taxon>
        <taxon>Oomycota</taxon>
        <taxon>Peronosporomycetes</taxon>
        <taxon>Peronosporales</taxon>
        <taxon>Peronosporaceae</taxon>
        <taxon>Phytophthora</taxon>
    </lineage>
</organism>
<reference evidence="3" key="1">
    <citation type="submission" date="2018-10" db="EMBL/GenBank/DDBJ databases">
        <title>Effector identification in a new, highly contiguous assembly of the strawberry crown rot pathogen Phytophthora cactorum.</title>
        <authorList>
            <person name="Armitage A.D."/>
            <person name="Nellist C.F."/>
            <person name="Bates H."/>
            <person name="Vickerstaff R.J."/>
            <person name="Harrison R.J."/>
        </authorList>
    </citation>
    <scope>NUCLEOTIDE SEQUENCE</scope>
    <source>
        <strain evidence="2">4032</strain>
        <strain evidence="3">P415</strain>
    </source>
</reference>
<dbReference type="Proteomes" id="UP000697107">
    <property type="component" value="Unassembled WGS sequence"/>
</dbReference>
<evidence type="ECO:0000313" key="5">
    <source>
        <dbReference type="Proteomes" id="UP000697107"/>
    </source>
</evidence>
<dbReference type="EMBL" id="JAENGZ010001070">
    <property type="protein sequence ID" value="KAG6950955.1"/>
    <property type="molecule type" value="Genomic_DNA"/>
</dbReference>
<dbReference type="EMBL" id="RCML01000076">
    <property type="protein sequence ID" value="KAG2993152.1"/>
    <property type="molecule type" value="Genomic_DNA"/>
</dbReference>
<dbReference type="Proteomes" id="UP000774804">
    <property type="component" value="Unassembled WGS sequence"/>
</dbReference>
<dbReference type="AlphaFoldDB" id="A0A8T1GG07"/>
<protein>
    <submittedName>
        <fullName evidence="3">Uncharacterized protein</fullName>
    </submittedName>
</protein>
<feature type="compositionally biased region" description="Polar residues" evidence="1">
    <location>
        <begin position="30"/>
        <end position="43"/>
    </location>
</feature>
<feature type="compositionally biased region" description="Polar residues" evidence="1">
    <location>
        <begin position="51"/>
        <end position="96"/>
    </location>
</feature>
<accession>A0A8T1GG07</accession>
<evidence type="ECO:0000256" key="1">
    <source>
        <dbReference type="SAM" id="MobiDB-lite"/>
    </source>
</evidence>
<name>A0A8T1GG07_9STRA</name>
<dbReference type="Proteomes" id="UP000688947">
    <property type="component" value="Unassembled WGS sequence"/>
</dbReference>
<evidence type="ECO:0000313" key="3">
    <source>
        <dbReference type="EMBL" id="KAG2993152.1"/>
    </source>
</evidence>
<proteinExistence type="predicted"/>
<comment type="caution">
    <text evidence="3">The sequence shown here is derived from an EMBL/GenBank/DDBJ whole genome shotgun (WGS) entry which is preliminary data.</text>
</comment>
<dbReference type="EMBL" id="RCMI01000230">
    <property type="protein sequence ID" value="KAG2924077.1"/>
    <property type="molecule type" value="Genomic_DNA"/>
</dbReference>
<sequence length="103" mass="11036">MDSSIQDLWFWQDLECTRHSSPANKRANPHGQQCSSLDKSSAAESPGTVAPFTQTQVNQAPALDTATNTPNSYSFHNAGQATRTSASGHEQMQTSMVAPALSL</sequence>
<reference evidence="4" key="2">
    <citation type="submission" date="2021-01" db="EMBL/GenBank/DDBJ databases">
        <title>Phytophthora aleatoria, a newly-described species from Pinus radiata is distinct from Phytophthora cactorum isolates based on comparative genomics.</title>
        <authorList>
            <person name="Mcdougal R."/>
            <person name="Panda P."/>
            <person name="Williams N."/>
            <person name="Studholme D.J."/>
        </authorList>
    </citation>
    <scope>NUCLEOTIDE SEQUENCE</scope>
    <source>
        <strain evidence="4">NZFS 3830</strain>
    </source>
</reference>
<gene>
    <name evidence="4" type="ORF">JG687_00013925</name>
    <name evidence="2" type="ORF">PC115_g8742</name>
    <name evidence="3" type="ORF">PC118_g4154</name>
</gene>